<feature type="non-terminal residue" evidence="1">
    <location>
        <position position="1"/>
    </location>
</feature>
<organism evidence="1 2">
    <name type="scientific">Gossypium stocksii</name>
    <dbReference type="NCBI Taxonomy" id="47602"/>
    <lineage>
        <taxon>Eukaryota</taxon>
        <taxon>Viridiplantae</taxon>
        <taxon>Streptophyta</taxon>
        <taxon>Embryophyta</taxon>
        <taxon>Tracheophyta</taxon>
        <taxon>Spermatophyta</taxon>
        <taxon>Magnoliopsida</taxon>
        <taxon>eudicotyledons</taxon>
        <taxon>Gunneridae</taxon>
        <taxon>Pentapetalae</taxon>
        <taxon>rosids</taxon>
        <taxon>malvids</taxon>
        <taxon>Malvales</taxon>
        <taxon>Malvaceae</taxon>
        <taxon>Malvoideae</taxon>
        <taxon>Gossypium</taxon>
    </lineage>
</organism>
<sequence>KKKVCTSKWIHQNIKRCINSQTVGVFVPHLATTLCKKARVPMTSTKQSLKHSRNIIKDTLFQQHIELRAKQIKDWNK</sequence>
<proteinExistence type="predicted"/>
<accession>A0A9D4A323</accession>
<gene>
    <name evidence="1" type="ORF">J1N35_022541</name>
</gene>
<dbReference type="Proteomes" id="UP000828251">
    <property type="component" value="Unassembled WGS sequence"/>
</dbReference>
<protein>
    <submittedName>
        <fullName evidence="1">Uncharacterized protein</fullName>
    </submittedName>
</protein>
<keyword evidence="2" id="KW-1185">Reference proteome</keyword>
<dbReference type="EMBL" id="JAIQCV010000007">
    <property type="protein sequence ID" value="KAH1082780.1"/>
    <property type="molecule type" value="Genomic_DNA"/>
</dbReference>
<evidence type="ECO:0000313" key="2">
    <source>
        <dbReference type="Proteomes" id="UP000828251"/>
    </source>
</evidence>
<comment type="caution">
    <text evidence="1">The sequence shown here is derived from an EMBL/GenBank/DDBJ whole genome shotgun (WGS) entry which is preliminary data.</text>
</comment>
<evidence type="ECO:0000313" key="1">
    <source>
        <dbReference type="EMBL" id="KAH1082780.1"/>
    </source>
</evidence>
<name>A0A9D4A323_9ROSI</name>
<reference evidence="1 2" key="1">
    <citation type="journal article" date="2021" name="Plant Biotechnol. J.">
        <title>Multi-omics assisted identification of the key and species-specific regulatory components of drought-tolerant mechanisms in Gossypium stocksii.</title>
        <authorList>
            <person name="Yu D."/>
            <person name="Ke L."/>
            <person name="Zhang D."/>
            <person name="Wu Y."/>
            <person name="Sun Y."/>
            <person name="Mei J."/>
            <person name="Sun J."/>
            <person name="Sun Y."/>
        </authorList>
    </citation>
    <scope>NUCLEOTIDE SEQUENCE [LARGE SCALE GENOMIC DNA]</scope>
    <source>
        <strain evidence="2">cv. E1</strain>
        <tissue evidence="1">Leaf</tissue>
    </source>
</reference>
<dbReference type="AlphaFoldDB" id="A0A9D4A323"/>